<comment type="subunit">
    <text evidence="9">Heterooctamer of four alpha and four beta subunits.</text>
</comment>
<evidence type="ECO:0000256" key="5">
    <source>
        <dbReference type="ARBA" id="ARBA00023145"/>
    </source>
</evidence>
<dbReference type="NCBIfam" id="TIGR00223">
    <property type="entry name" value="panD"/>
    <property type="match status" value="1"/>
</dbReference>
<dbReference type="AlphaFoldDB" id="A0A151B4R2"/>
<evidence type="ECO:0000256" key="8">
    <source>
        <dbReference type="ARBA" id="ARBA00023317"/>
    </source>
</evidence>
<comment type="PTM">
    <text evidence="9 12">Is synthesized initially as an inactive proenzyme, which is activated by self-cleavage at a specific serine bond to produce a beta-subunit with a hydroxyl group at its C-terminus and an alpha-subunit with a pyruvoyl group at its N-terminus.</text>
</comment>
<sequence length="127" mass="14352">MQLNMLKAKIHRAVVTEAKLNYVGSITIDKDLLDNSGILEYEKVQIVDIDNGNRFETYVIAGEPKSGVICLNGAAARMVQPNDKIIIMAYCLVDKNELDNFKPTVVFVNEDNTIKEVKHYEEHGELR</sequence>
<evidence type="ECO:0000256" key="10">
    <source>
        <dbReference type="PIRSR" id="PIRSR006246-1"/>
    </source>
</evidence>
<dbReference type="PANTHER" id="PTHR21012:SF0">
    <property type="entry name" value="ASPARTATE 1-DECARBOXYLASE"/>
    <property type="match status" value="1"/>
</dbReference>
<evidence type="ECO:0000256" key="11">
    <source>
        <dbReference type="PIRSR" id="PIRSR006246-2"/>
    </source>
</evidence>
<feature type="chain" id="PRO_5013992556" description="Aspartate 1-decarboxylase beta chain" evidence="9 13">
    <location>
        <begin position="1"/>
        <end position="24"/>
    </location>
</feature>
<dbReference type="Pfam" id="PF02261">
    <property type="entry name" value="Asp_decarbox"/>
    <property type="match status" value="1"/>
</dbReference>
<feature type="chain" id="PRO_5013992558" description="Aspartate 1-decarboxylase alpha chain" evidence="9 13">
    <location>
        <begin position="25"/>
        <end position="127"/>
    </location>
</feature>
<evidence type="ECO:0000256" key="12">
    <source>
        <dbReference type="PIRSR" id="PIRSR006246-3"/>
    </source>
</evidence>
<gene>
    <name evidence="9 14" type="primary">panD</name>
    <name evidence="14" type="ORF">CLTEP_13510</name>
</gene>
<dbReference type="Gene3D" id="2.40.40.20">
    <property type="match status" value="1"/>
</dbReference>
<evidence type="ECO:0000256" key="4">
    <source>
        <dbReference type="ARBA" id="ARBA00022813"/>
    </source>
</evidence>
<feature type="binding site" evidence="9 11">
    <location>
        <position position="57"/>
    </location>
    <ligand>
        <name>substrate</name>
    </ligand>
</feature>
<keyword evidence="8 9" id="KW-0670">Pyruvate</keyword>
<dbReference type="Proteomes" id="UP000075531">
    <property type="component" value="Unassembled WGS sequence"/>
</dbReference>
<dbReference type="EC" id="4.1.1.11" evidence="9"/>
<dbReference type="CDD" id="cd06919">
    <property type="entry name" value="Asp_decarbox"/>
    <property type="match status" value="1"/>
</dbReference>
<dbReference type="GO" id="GO:0015940">
    <property type="term" value="P:pantothenate biosynthetic process"/>
    <property type="evidence" value="ECO:0007669"/>
    <property type="project" value="UniProtKB-UniRule"/>
</dbReference>
<keyword evidence="2 9" id="KW-0566">Pantothenate biosynthesis</keyword>
<dbReference type="GO" id="GO:0005829">
    <property type="term" value="C:cytosol"/>
    <property type="evidence" value="ECO:0007669"/>
    <property type="project" value="TreeGrafter"/>
</dbReference>
<dbReference type="UniPathway" id="UPA00028">
    <property type="reaction ID" value="UER00002"/>
</dbReference>
<dbReference type="GO" id="GO:0004068">
    <property type="term" value="F:aspartate 1-decarboxylase activity"/>
    <property type="evidence" value="ECO:0007669"/>
    <property type="project" value="UniProtKB-UniRule"/>
</dbReference>
<evidence type="ECO:0000256" key="7">
    <source>
        <dbReference type="ARBA" id="ARBA00023270"/>
    </source>
</evidence>
<name>A0A151B4R2_9CLOT</name>
<accession>A0A151B4R2</accession>
<dbReference type="SUPFAM" id="SSF50692">
    <property type="entry name" value="ADC-like"/>
    <property type="match status" value="1"/>
</dbReference>
<protein>
    <recommendedName>
        <fullName evidence="9">Aspartate 1-decarboxylase</fullName>
        <ecNumber evidence="9">4.1.1.11</ecNumber>
    </recommendedName>
    <alternativeName>
        <fullName evidence="9">Aspartate alpha-decarboxylase</fullName>
    </alternativeName>
    <component>
        <recommendedName>
            <fullName evidence="9">Aspartate 1-decarboxylase beta chain</fullName>
        </recommendedName>
    </component>
    <component>
        <recommendedName>
            <fullName evidence="9">Aspartate 1-decarboxylase alpha chain</fullName>
        </recommendedName>
    </component>
</protein>
<comment type="cofactor">
    <cofactor evidence="9 10">
        <name>pyruvate</name>
        <dbReference type="ChEBI" id="CHEBI:15361"/>
    </cofactor>
    <text evidence="9 10">Binds 1 pyruvoyl group covalently per subunit.</text>
</comment>
<feature type="active site" description="Proton donor" evidence="9 10">
    <location>
        <position position="58"/>
    </location>
</feature>
<evidence type="ECO:0000313" key="14">
    <source>
        <dbReference type="EMBL" id="KYH34752.1"/>
    </source>
</evidence>
<feature type="active site" description="Schiff-base intermediate with substrate; via pyruvic acid" evidence="9 10">
    <location>
        <position position="25"/>
    </location>
</feature>
<keyword evidence="4 9" id="KW-0068">Autocatalytic cleavage</keyword>
<dbReference type="PANTHER" id="PTHR21012">
    <property type="entry name" value="ASPARTATE 1-DECARBOXYLASE"/>
    <property type="match status" value="1"/>
</dbReference>
<keyword evidence="15" id="KW-1185">Reference proteome</keyword>
<dbReference type="PATRIC" id="fig|1121338.3.peg.1385"/>
<dbReference type="HAMAP" id="MF_00446">
    <property type="entry name" value="PanD"/>
    <property type="match status" value="1"/>
</dbReference>
<dbReference type="EMBL" id="LTBA01000011">
    <property type="protein sequence ID" value="KYH34752.1"/>
    <property type="molecule type" value="Genomic_DNA"/>
</dbReference>
<evidence type="ECO:0000256" key="3">
    <source>
        <dbReference type="ARBA" id="ARBA00022793"/>
    </source>
</evidence>
<dbReference type="InterPro" id="IPR003190">
    <property type="entry name" value="Asp_decarbox"/>
</dbReference>
<dbReference type="PIRSF" id="PIRSF006246">
    <property type="entry name" value="Asp_decarbox"/>
    <property type="match status" value="1"/>
</dbReference>
<reference evidence="14 15" key="1">
    <citation type="submission" date="2016-02" db="EMBL/GenBank/DDBJ databases">
        <title>Genome sequence of Clostridium tepidiprofundi DSM 19306.</title>
        <authorList>
            <person name="Poehlein A."/>
            <person name="Daniel R."/>
        </authorList>
    </citation>
    <scope>NUCLEOTIDE SEQUENCE [LARGE SCALE GENOMIC DNA]</scope>
    <source>
        <strain evidence="14 15">DSM 19306</strain>
    </source>
</reference>
<comment type="similarity">
    <text evidence="9">Belongs to the PanD family.</text>
</comment>
<evidence type="ECO:0000256" key="1">
    <source>
        <dbReference type="ARBA" id="ARBA00022490"/>
    </source>
</evidence>
<evidence type="ECO:0000256" key="2">
    <source>
        <dbReference type="ARBA" id="ARBA00022655"/>
    </source>
</evidence>
<dbReference type="GO" id="GO:0006523">
    <property type="term" value="P:alanine biosynthetic process"/>
    <property type="evidence" value="ECO:0007669"/>
    <property type="project" value="InterPro"/>
</dbReference>
<comment type="subcellular location">
    <subcellularLocation>
        <location evidence="9">Cytoplasm</location>
    </subcellularLocation>
</comment>
<comment type="function">
    <text evidence="9">Catalyzes the pyruvoyl-dependent decarboxylation of aspartate to produce beta-alanine.</text>
</comment>
<dbReference type="STRING" id="1121338.CLTEP_13510"/>
<dbReference type="RefSeq" id="WP_066824381.1">
    <property type="nucleotide sequence ID" value="NZ_LTBA01000011.1"/>
</dbReference>
<organism evidence="14 15">
    <name type="scientific">Clostridium tepidiprofundi DSM 19306</name>
    <dbReference type="NCBI Taxonomy" id="1121338"/>
    <lineage>
        <taxon>Bacteria</taxon>
        <taxon>Bacillati</taxon>
        <taxon>Bacillota</taxon>
        <taxon>Clostridia</taxon>
        <taxon>Eubacteriales</taxon>
        <taxon>Clostridiaceae</taxon>
        <taxon>Clostridium</taxon>
    </lineage>
</organism>
<proteinExistence type="inferred from homology"/>
<evidence type="ECO:0000256" key="9">
    <source>
        <dbReference type="HAMAP-Rule" id="MF_00446"/>
    </source>
</evidence>
<keyword evidence="3 9" id="KW-0210">Decarboxylase</keyword>
<keyword evidence="6 9" id="KW-0456">Lyase</keyword>
<evidence type="ECO:0000256" key="6">
    <source>
        <dbReference type="ARBA" id="ARBA00023239"/>
    </source>
</evidence>
<feature type="binding site" evidence="9 11">
    <location>
        <begin position="73"/>
        <end position="75"/>
    </location>
    <ligand>
        <name>substrate</name>
    </ligand>
</feature>
<keyword evidence="1 9" id="KW-0963">Cytoplasm</keyword>
<dbReference type="InterPro" id="IPR009010">
    <property type="entry name" value="Asp_de-COase-like_dom_sf"/>
</dbReference>
<dbReference type="OrthoDB" id="9803983at2"/>
<keyword evidence="7 9" id="KW-0704">Schiff base</keyword>
<comment type="pathway">
    <text evidence="9">Cofactor biosynthesis; (R)-pantothenate biosynthesis; beta-alanine from L-aspartate: step 1/1.</text>
</comment>
<evidence type="ECO:0000256" key="13">
    <source>
        <dbReference type="PIRSR" id="PIRSR006246-5"/>
    </source>
</evidence>
<comment type="catalytic activity">
    <reaction evidence="9">
        <text>L-aspartate + H(+) = beta-alanine + CO2</text>
        <dbReference type="Rhea" id="RHEA:19497"/>
        <dbReference type="ChEBI" id="CHEBI:15378"/>
        <dbReference type="ChEBI" id="CHEBI:16526"/>
        <dbReference type="ChEBI" id="CHEBI:29991"/>
        <dbReference type="ChEBI" id="CHEBI:57966"/>
        <dbReference type="EC" id="4.1.1.11"/>
    </reaction>
</comment>
<comment type="caution">
    <text evidence="14">The sequence shown here is derived from an EMBL/GenBank/DDBJ whole genome shotgun (WGS) entry which is preliminary data.</text>
</comment>
<feature type="modified residue" description="Pyruvic acid (Ser)" evidence="9 12">
    <location>
        <position position="25"/>
    </location>
</feature>
<keyword evidence="5 9" id="KW-0865">Zymogen</keyword>
<evidence type="ECO:0000313" key="15">
    <source>
        <dbReference type="Proteomes" id="UP000075531"/>
    </source>
</evidence>